<proteinExistence type="predicted"/>
<dbReference type="PANTHER" id="PTHR34427:SF10">
    <property type="entry name" value="DUF4283 DOMAIN-CONTAINING PROTEIN"/>
    <property type="match status" value="1"/>
</dbReference>
<dbReference type="AlphaFoldDB" id="A0A0V0GQT9"/>
<evidence type="ECO:0000256" key="1">
    <source>
        <dbReference type="SAM" id="MobiDB-lite"/>
    </source>
</evidence>
<protein>
    <submittedName>
        <fullName evidence="2">Putative ovule protein</fullName>
    </submittedName>
</protein>
<organism evidence="2">
    <name type="scientific">Solanum chacoense</name>
    <name type="common">Chaco potato</name>
    <dbReference type="NCBI Taxonomy" id="4108"/>
    <lineage>
        <taxon>Eukaryota</taxon>
        <taxon>Viridiplantae</taxon>
        <taxon>Streptophyta</taxon>
        <taxon>Embryophyta</taxon>
        <taxon>Tracheophyta</taxon>
        <taxon>Spermatophyta</taxon>
        <taxon>Magnoliopsida</taxon>
        <taxon>eudicotyledons</taxon>
        <taxon>Gunneridae</taxon>
        <taxon>Pentapetalae</taxon>
        <taxon>asterids</taxon>
        <taxon>lamiids</taxon>
        <taxon>Solanales</taxon>
        <taxon>Solanaceae</taxon>
        <taxon>Solanoideae</taxon>
        <taxon>Solaneae</taxon>
        <taxon>Solanum</taxon>
    </lineage>
</organism>
<feature type="region of interest" description="Disordered" evidence="1">
    <location>
        <begin position="115"/>
        <end position="139"/>
    </location>
</feature>
<accession>A0A0V0GQT9</accession>
<evidence type="ECO:0000313" key="2">
    <source>
        <dbReference type="EMBL" id="JAP09638.1"/>
    </source>
</evidence>
<reference evidence="2" key="1">
    <citation type="submission" date="2015-12" db="EMBL/GenBank/DDBJ databases">
        <title>Gene expression during late stages of embryo sac development: a critical building block for successful pollen-pistil interactions.</title>
        <authorList>
            <person name="Liu Y."/>
            <person name="Joly V."/>
            <person name="Sabar M."/>
            <person name="Matton D.P."/>
        </authorList>
    </citation>
    <scope>NUCLEOTIDE SEQUENCE</scope>
</reference>
<dbReference type="EMBL" id="GEDG01034623">
    <property type="protein sequence ID" value="JAP09638.1"/>
    <property type="molecule type" value="Transcribed_RNA"/>
</dbReference>
<dbReference type="PANTHER" id="PTHR34427">
    <property type="entry name" value="DUF4283 DOMAIN PROTEIN"/>
    <property type="match status" value="1"/>
</dbReference>
<name>A0A0V0GQT9_SOLCH</name>
<sequence length="139" mass="15549">MKKIGDRCGDGLETEETDLKNHLCWARIRVKGLTEKIPISIEIADEETIFSLPIWGRIAGDFSKKSMRELQFKEREEGGYRGRDPSNLSRLRDILGLKSSLLNLTEIKGGLLGERSHMGGKVTKGPTSDQTEGHLVLNK</sequence>